<dbReference type="EMBL" id="MTHD01000002">
    <property type="protein sequence ID" value="OMG54835.1"/>
    <property type="molecule type" value="Genomic_DNA"/>
</dbReference>
<evidence type="ECO:0000256" key="2">
    <source>
        <dbReference type="ARBA" id="ARBA00023098"/>
    </source>
</evidence>
<dbReference type="RefSeq" id="WP_076093264.1">
    <property type="nucleotide sequence ID" value="NZ_MTHD01000002.1"/>
</dbReference>
<keyword evidence="3" id="KW-0378">Hydrolase</keyword>
<dbReference type="PANTHER" id="PTHR32176">
    <property type="entry name" value="XYLOSE ISOMERASE"/>
    <property type="match status" value="1"/>
</dbReference>
<keyword evidence="6" id="KW-1185">Reference proteome</keyword>
<organism evidence="5 6">
    <name type="scientific">Azonexus hydrophilus</name>
    <dbReference type="NCBI Taxonomy" id="418702"/>
    <lineage>
        <taxon>Bacteria</taxon>
        <taxon>Pseudomonadati</taxon>
        <taxon>Pseudomonadota</taxon>
        <taxon>Betaproteobacteria</taxon>
        <taxon>Rhodocyclales</taxon>
        <taxon>Azonexaceae</taxon>
        <taxon>Azonexus</taxon>
    </lineage>
</organism>
<feature type="active site" description="Nucleophile" evidence="3">
    <location>
        <position position="58"/>
    </location>
</feature>
<comment type="caution">
    <text evidence="5">The sequence shown here is derived from an EMBL/GenBank/DDBJ whole genome shotgun (WGS) entry which is preliminary data.</text>
</comment>
<gene>
    <name evidence="5" type="ORF">BJN45_06570</name>
</gene>
<evidence type="ECO:0000256" key="1">
    <source>
        <dbReference type="ARBA" id="ARBA00010240"/>
    </source>
</evidence>
<dbReference type="SUPFAM" id="SSF52151">
    <property type="entry name" value="FabD/lysophospholipase-like"/>
    <property type="match status" value="1"/>
</dbReference>
<dbReference type="GO" id="GO:0016042">
    <property type="term" value="P:lipid catabolic process"/>
    <property type="evidence" value="ECO:0007669"/>
    <property type="project" value="UniProtKB-UniRule"/>
</dbReference>
<feature type="short sequence motif" description="DGA/G" evidence="3">
    <location>
        <begin position="208"/>
        <end position="210"/>
    </location>
</feature>
<dbReference type="CDD" id="cd07199">
    <property type="entry name" value="Pat17_PNPLA8_PNPLA9_like"/>
    <property type="match status" value="1"/>
</dbReference>
<feature type="domain" description="PNPLA" evidence="4">
    <location>
        <begin position="11"/>
        <end position="221"/>
    </location>
</feature>
<proteinExistence type="inferred from homology"/>
<dbReference type="Pfam" id="PF01734">
    <property type="entry name" value="Patatin"/>
    <property type="match status" value="1"/>
</dbReference>
<dbReference type="PROSITE" id="PS51635">
    <property type="entry name" value="PNPLA"/>
    <property type="match status" value="1"/>
</dbReference>
<feature type="short sequence motif" description="GXGXXG" evidence="3">
    <location>
        <begin position="15"/>
        <end position="20"/>
    </location>
</feature>
<sequence>MTEVSKPFRVLCLDGGGMRGVYQAAYLATYAARVAKADHPGETTLDIGSAFDLIVGTSTGGIVACALAKGIPLQDVQNLYLEYGGKIFPHQWARALPIIGNYVIRGLGIGLRCGEIALREALEAKLGKSTIAEVYEKRGIALAIPTIDINRHSAVVFKTKHLRRLNGRDDLRTLVDVCMATTAAPILRSMAKLAEPGGDGATTATYVDGGLWANNPGLIGMMEAVEILHDLEEQRPIQLFMLGTLPAQGGEEISDRARYRAAPGWKFGLKAIEAGMNAQAIGYGYLTNKVAELRHDGSFAYRLPAQCPSKALQEYLSNMDDARPKLLNALARQAISDVDYAWASQAQNPHMKAFRAALSESQPHSPTNKEEKHD</sequence>
<dbReference type="InterPro" id="IPR016035">
    <property type="entry name" value="Acyl_Trfase/lysoPLipase"/>
</dbReference>
<dbReference type="GO" id="GO:0047372">
    <property type="term" value="F:monoacylglycerol lipase activity"/>
    <property type="evidence" value="ECO:0007669"/>
    <property type="project" value="TreeGrafter"/>
</dbReference>
<evidence type="ECO:0000259" key="4">
    <source>
        <dbReference type="PROSITE" id="PS51635"/>
    </source>
</evidence>
<dbReference type="GO" id="GO:0004620">
    <property type="term" value="F:phospholipase activity"/>
    <property type="evidence" value="ECO:0007669"/>
    <property type="project" value="TreeGrafter"/>
</dbReference>
<protein>
    <recommendedName>
        <fullName evidence="4">PNPLA domain-containing protein</fullName>
    </recommendedName>
</protein>
<dbReference type="OrthoDB" id="9807112at2"/>
<dbReference type="AlphaFoldDB" id="A0A1R1I7Z8"/>
<keyword evidence="3" id="KW-0442">Lipid degradation</keyword>
<feature type="short sequence motif" description="GXSXG" evidence="3">
    <location>
        <begin position="56"/>
        <end position="60"/>
    </location>
</feature>
<keyword evidence="2 3" id="KW-0443">Lipid metabolism</keyword>
<dbReference type="Gene3D" id="3.40.1090.10">
    <property type="entry name" value="Cytosolic phospholipase A2 catalytic domain"/>
    <property type="match status" value="1"/>
</dbReference>
<dbReference type="STRING" id="418702.BJN45_06570"/>
<name>A0A1R1I7Z8_9RHOO</name>
<dbReference type="Proteomes" id="UP000187526">
    <property type="component" value="Unassembled WGS sequence"/>
</dbReference>
<feature type="active site" description="Proton acceptor" evidence="3">
    <location>
        <position position="208"/>
    </location>
</feature>
<evidence type="ECO:0000313" key="6">
    <source>
        <dbReference type="Proteomes" id="UP000187526"/>
    </source>
</evidence>
<dbReference type="PANTHER" id="PTHR32176:SF92">
    <property type="entry name" value="XYLOSE ISOMERASE"/>
    <property type="match status" value="1"/>
</dbReference>
<reference evidence="5 6" key="1">
    <citation type="submission" date="2016-10" db="EMBL/GenBank/DDBJ databases">
        <title>Alkaliphiles isolated from bioreactors.</title>
        <authorList>
            <person name="Salah Z."/>
            <person name="Rout S.P."/>
            <person name="Humphreys P.N."/>
        </authorList>
    </citation>
    <scope>NUCLEOTIDE SEQUENCE [LARGE SCALE GENOMIC DNA]</scope>
    <source>
        <strain evidence="5 6">ZS02</strain>
    </source>
</reference>
<evidence type="ECO:0000256" key="3">
    <source>
        <dbReference type="PROSITE-ProRule" id="PRU01161"/>
    </source>
</evidence>
<comment type="similarity">
    <text evidence="1">Belongs to the patatin family.</text>
</comment>
<evidence type="ECO:0000313" key="5">
    <source>
        <dbReference type="EMBL" id="OMG54835.1"/>
    </source>
</evidence>
<accession>A0A1R1I7Z8</accession>
<dbReference type="InterPro" id="IPR002641">
    <property type="entry name" value="PNPLA_dom"/>
</dbReference>